<organism evidence="1 3">
    <name type="scientific">Clavibacter michiganensis subsp. insidiosus</name>
    <dbReference type="NCBI Taxonomy" id="33014"/>
    <lineage>
        <taxon>Bacteria</taxon>
        <taxon>Bacillati</taxon>
        <taxon>Actinomycetota</taxon>
        <taxon>Actinomycetes</taxon>
        <taxon>Micrococcales</taxon>
        <taxon>Microbacteriaceae</taxon>
        <taxon>Clavibacter</taxon>
    </lineage>
</organism>
<dbReference type="HOGENOM" id="CLU_2552179_0_0_11"/>
<evidence type="ECO:0000313" key="3">
    <source>
        <dbReference type="Proteomes" id="UP000032604"/>
    </source>
</evidence>
<gene>
    <name evidence="2" type="ORF">DZF93_10635</name>
    <name evidence="1" type="ORF">VO01_01925</name>
</gene>
<accession>A0A0D5CEI2</accession>
<evidence type="ECO:0000313" key="4">
    <source>
        <dbReference type="Proteomes" id="UP000266634"/>
    </source>
</evidence>
<dbReference type="EMBL" id="CP011043">
    <property type="protein sequence ID" value="AJW78051.1"/>
    <property type="molecule type" value="Genomic_DNA"/>
</dbReference>
<reference evidence="2 4" key="2">
    <citation type="submission" date="2018-08" db="EMBL/GenBank/DDBJ databases">
        <title>Genome Sequence of Clavibacter michiganensis Subspecies type strains, and the Atypical Peach-Colored Strains Isolated from Tomato.</title>
        <authorList>
            <person name="Osdaghi E."/>
            <person name="Portier P."/>
            <person name="Briand M."/>
            <person name="Jacques M.-A."/>
        </authorList>
    </citation>
    <scope>NUCLEOTIDE SEQUENCE [LARGE SCALE GENOMIC DNA]</scope>
    <source>
        <strain evidence="2 4">CFBP 6488</strain>
    </source>
</reference>
<dbReference type="KEGG" id="cmh:VO01_01925"/>
<evidence type="ECO:0000313" key="1">
    <source>
        <dbReference type="EMBL" id="AJW78051.1"/>
    </source>
</evidence>
<dbReference type="AlphaFoldDB" id="A0A0D5CEI2"/>
<dbReference type="PATRIC" id="fig|33014.5.peg.405"/>
<protein>
    <submittedName>
        <fullName evidence="1">Uncharacterized protein</fullName>
    </submittedName>
</protein>
<evidence type="ECO:0000313" key="2">
    <source>
        <dbReference type="EMBL" id="RIJ27242.1"/>
    </source>
</evidence>
<reference evidence="1 3" key="1">
    <citation type="journal article" date="2015" name="Genome Announc.">
        <title>Complete Genome Sequence of Clavibacter michiganensis subsp. insidiosus R1-1 Using PacBio Single-Molecule Real-Time Technology.</title>
        <authorList>
            <person name="Lu Y."/>
            <person name="Samac D.A."/>
            <person name="Glazebrook J."/>
            <person name="Ishimaru C.A."/>
        </authorList>
    </citation>
    <scope>NUCLEOTIDE SEQUENCE [LARGE SCALE GENOMIC DNA]</scope>
    <source>
        <strain evidence="1 3">R1-1</strain>
    </source>
</reference>
<name>A0A0D5CEI2_9MICO</name>
<proteinExistence type="predicted"/>
<sequence length="82" mass="8595">MILATALSGCSWFPQPPESAVTSLEAMRVRIAAVDGIADVETSLYSTDYRDGPDPWIAQVDAIADTSEPAVAQPSGTPWATG</sequence>
<dbReference type="RefSeq" id="WP_045526467.1">
    <property type="nucleotide sequence ID" value="NZ_CP011043.1"/>
</dbReference>
<dbReference type="EMBL" id="QWEA01000422">
    <property type="protein sequence ID" value="RIJ27242.1"/>
    <property type="molecule type" value="Genomic_DNA"/>
</dbReference>
<dbReference type="Proteomes" id="UP000032604">
    <property type="component" value="Chromosome"/>
</dbReference>
<dbReference type="Proteomes" id="UP000266634">
    <property type="component" value="Unassembled WGS sequence"/>
</dbReference>